<proteinExistence type="inferred from homology"/>
<feature type="domain" description="Tail sheath protein subtilisin-like" evidence="2">
    <location>
        <begin position="327"/>
        <end position="460"/>
    </location>
</feature>
<keyword evidence="5" id="KW-1185">Reference proteome</keyword>
<dbReference type="Proteomes" id="UP000016649">
    <property type="component" value="Unassembled WGS sequence"/>
</dbReference>
<accession>A0ABN0P0P5</accession>
<sequence length="580" mass="64581">MIKPVPGIYVSEQQYVLNSLQIRTDCIAAFAGITEWGPLNRPVLIQSFDIFLKTFGGFDTVGVLPFSIYSYFKCGGTACYVVRVANTDEAKKAVLSLKTTSGNVILEAASEGKWANYLTCRVWHEPESIGHIENIDYQQGLWFETIGTDMDIKKGDCIKLMFSGKEIYRTVANICNSRIYFTEPIKLLKTTKPATEKIKVEKIYISFVFTCKKRTETYLHLSMNPDSQRYFVSHINKRSSLLSVISYDGGIIHSVFLQQAAGGNDGIADIKAKHFIGFYNGPEDHTGIGCFESKDDISLVAVPDATWLLYSAGKSTEQKIQELFTVQNTLINQAERFPGRFAILDVPTGLKTLEACEWAKKIDTAHAAAYYPEIDIIDPLDSSGAKTVRVPPSGAVCGCIAATDGKKGVFYAPANMMINGAVGVAERINDGEYEFLYNQGINLLKYFPGRGIKVWGARTLSSNPDWKYINVRRTFSRIAESIKIGTRWAIFEPNDKNLRKRLVRQVSGFLLDLWMKGYLAGSTSEQAFFVRCDEELNPIENIDAGIVTFEVGIAIVKPVEFFTIKITAEKDGASVYIDGE</sequence>
<dbReference type="EMBL" id="AWVH01000008">
    <property type="protein sequence ID" value="ERJ94012.1"/>
    <property type="molecule type" value="Genomic_DNA"/>
</dbReference>
<dbReference type="RefSeq" id="WP_021688038.1">
    <property type="nucleotide sequence ID" value="NZ_KI260570.1"/>
</dbReference>
<dbReference type="InterPro" id="IPR052042">
    <property type="entry name" value="Tail_sheath_structural"/>
</dbReference>
<comment type="similarity">
    <text evidence="1">Belongs to the myoviridae tail sheath protein family.</text>
</comment>
<dbReference type="InterPro" id="IPR020287">
    <property type="entry name" value="Tail_sheath_C"/>
</dbReference>
<dbReference type="PANTHER" id="PTHR35861:SF1">
    <property type="entry name" value="PHAGE TAIL SHEATH PROTEIN"/>
    <property type="match status" value="1"/>
</dbReference>
<evidence type="ECO:0000256" key="1">
    <source>
        <dbReference type="ARBA" id="ARBA00008005"/>
    </source>
</evidence>
<reference evidence="4 5" key="1">
    <citation type="submission" date="2013-08" db="EMBL/GenBank/DDBJ databases">
        <authorList>
            <person name="Weinstock G."/>
            <person name="Sodergren E."/>
            <person name="Wylie T."/>
            <person name="Fulton L."/>
            <person name="Fulton R."/>
            <person name="Fronick C."/>
            <person name="O'Laughlin M."/>
            <person name="Godfrey J."/>
            <person name="Miner T."/>
            <person name="Herter B."/>
            <person name="Appelbaum E."/>
            <person name="Cordes M."/>
            <person name="Lek S."/>
            <person name="Wollam A."/>
            <person name="Pepin K.H."/>
            <person name="Palsikar V.B."/>
            <person name="Mitreva M."/>
            <person name="Wilson R.K."/>
        </authorList>
    </citation>
    <scope>NUCLEOTIDE SEQUENCE [LARGE SCALE GENOMIC DNA]</scope>
    <source>
        <strain evidence="4 5">ATCC 700332</strain>
    </source>
</reference>
<evidence type="ECO:0000313" key="5">
    <source>
        <dbReference type="Proteomes" id="UP000016649"/>
    </source>
</evidence>
<dbReference type="Pfam" id="PF17482">
    <property type="entry name" value="Phage_sheath_1C"/>
    <property type="match status" value="1"/>
</dbReference>
<comment type="caution">
    <text evidence="4">The sequence shown here is derived from an EMBL/GenBank/DDBJ whole genome shotgun (WGS) entry which is preliminary data.</text>
</comment>
<dbReference type="Gene3D" id="3.40.50.11780">
    <property type="match status" value="2"/>
</dbReference>
<dbReference type="InterPro" id="IPR035089">
    <property type="entry name" value="Phage_sheath_subtilisin"/>
</dbReference>
<protein>
    <submittedName>
        <fullName evidence="4">Phage tail sheath protein</fullName>
    </submittedName>
</protein>
<evidence type="ECO:0000313" key="4">
    <source>
        <dbReference type="EMBL" id="ERJ94012.1"/>
    </source>
</evidence>
<name>A0ABN0P0P5_TRELE</name>
<evidence type="ECO:0000259" key="2">
    <source>
        <dbReference type="Pfam" id="PF04984"/>
    </source>
</evidence>
<evidence type="ECO:0000259" key="3">
    <source>
        <dbReference type="Pfam" id="PF17482"/>
    </source>
</evidence>
<dbReference type="Pfam" id="PF04984">
    <property type="entry name" value="Phage_sheath_1"/>
    <property type="match status" value="1"/>
</dbReference>
<gene>
    <name evidence="4" type="ORF">HMPREF9193_00526</name>
</gene>
<organism evidence="4 5">
    <name type="scientific">Treponema lecithinolyticum ATCC 700332</name>
    <dbReference type="NCBI Taxonomy" id="1321815"/>
    <lineage>
        <taxon>Bacteria</taxon>
        <taxon>Pseudomonadati</taxon>
        <taxon>Spirochaetota</taxon>
        <taxon>Spirochaetia</taxon>
        <taxon>Spirochaetales</taxon>
        <taxon>Treponemataceae</taxon>
        <taxon>Treponema</taxon>
    </lineage>
</organism>
<feature type="domain" description="Tail sheath protein C-terminal" evidence="3">
    <location>
        <begin position="461"/>
        <end position="567"/>
    </location>
</feature>
<dbReference type="PANTHER" id="PTHR35861">
    <property type="match status" value="1"/>
</dbReference>